<evidence type="ECO:0000256" key="4">
    <source>
        <dbReference type="SAM" id="Phobius"/>
    </source>
</evidence>
<feature type="transmembrane region" description="Helical" evidence="4">
    <location>
        <begin position="137"/>
        <end position="158"/>
    </location>
</feature>
<feature type="transmembrane region" description="Helical" evidence="4">
    <location>
        <begin position="170"/>
        <end position="191"/>
    </location>
</feature>
<accession>A0AAW9NUA2</accession>
<feature type="transmembrane region" description="Helical" evidence="4">
    <location>
        <begin position="105"/>
        <end position="125"/>
    </location>
</feature>
<feature type="transmembrane region" description="Helical" evidence="4">
    <location>
        <begin position="31"/>
        <end position="49"/>
    </location>
</feature>
<keyword evidence="4" id="KW-0812">Transmembrane</keyword>
<dbReference type="Pfam" id="PF14501">
    <property type="entry name" value="HATPase_c_5"/>
    <property type="match status" value="1"/>
</dbReference>
<dbReference type="InterPro" id="IPR016120">
    <property type="entry name" value="Sig_transdc_His_kin_SpoOB"/>
</dbReference>
<evidence type="ECO:0000256" key="3">
    <source>
        <dbReference type="ARBA" id="ARBA00022777"/>
    </source>
</evidence>
<keyword evidence="3" id="KW-0418">Kinase</keyword>
<feature type="transmembrane region" description="Helical" evidence="4">
    <location>
        <begin position="55"/>
        <end position="72"/>
    </location>
</feature>
<dbReference type="GO" id="GO:0000155">
    <property type="term" value="F:phosphorelay sensor kinase activity"/>
    <property type="evidence" value="ECO:0007669"/>
    <property type="project" value="InterPro"/>
</dbReference>
<sequence>MNFFFWAFSLLNYLIVFGSLFYLLRIRPTPKMLAITLLCNIIIAISAIYLAPFQWVALILSVLLSGMFFYYITKKSIAFLHSIIILLLLIPVEYASLLLVKSFHLPLAIHVLLIITLFMFVLYLYKKLMDTMACLPLKIELLLILMATMTFIIFYITVFMDNLSLSLFHFSRLLLYLIFLFVMIIIVLQTVRKEAILEQKELTQQSFYEYTIQLEQMNREIRQVQHDYSNILLAIRGYIEQENMEGLKNYFEKVTSTTQSPSIHSLQQLENIQLPELKGLLSAKIVKAHHLSIQINVEVPNAIEYLFIESIDSVRLIGILFDNAIEASVQHPTPQIELAILTISANKQLLIIRNTTTQSYNDIAKIFEENYSTKKNNQGLGLYTVQQFVTQHRNIMLNTYVEGEWFVQEMLIERGGEDANRNI</sequence>
<feature type="transmembrane region" description="Helical" evidence="4">
    <location>
        <begin position="6"/>
        <end position="24"/>
    </location>
</feature>
<dbReference type="EMBL" id="JARSFG010000012">
    <property type="protein sequence ID" value="MEC1178606.1"/>
    <property type="molecule type" value="Genomic_DNA"/>
</dbReference>
<dbReference type="PANTHER" id="PTHR40448">
    <property type="entry name" value="TWO-COMPONENT SENSOR HISTIDINE KINASE"/>
    <property type="match status" value="1"/>
</dbReference>
<dbReference type="InterPro" id="IPR032834">
    <property type="entry name" value="NatK-like_C"/>
</dbReference>
<dbReference type="SUPFAM" id="SSF55874">
    <property type="entry name" value="ATPase domain of HSP90 chaperone/DNA topoisomerase II/histidine kinase"/>
    <property type="match status" value="1"/>
</dbReference>
<dbReference type="RefSeq" id="WP_326123092.1">
    <property type="nucleotide sequence ID" value="NZ_JARSFG010000012.1"/>
</dbReference>
<protein>
    <submittedName>
        <fullName evidence="6">GHKL domain-containing protein</fullName>
    </submittedName>
</protein>
<keyword evidence="7" id="KW-1185">Reference proteome</keyword>
<evidence type="ECO:0000313" key="6">
    <source>
        <dbReference type="EMBL" id="MEC1178606.1"/>
    </source>
</evidence>
<dbReference type="PANTHER" id="PTHR40448:SF1">
    <property type="entry name" value="TWO-COMPONENT SENSOR HISTIDINE KINASE"/>
    <property type="match status" value="1"/>
</dbReference>
<gene>
    <name evidence="6" type="ORF">P9B03_08940</name>
</gene>
<name>A0AAW9NUA2_9BACL</name>
<dbReference type="GO" id="GO:0042802">
    <property type="term" value="F:identical protein binding"/>
    <property type="evidence" value="ECO:0007669"/>
    <property type="project" value="TreeGrafter"/>
</dbReference>
<keyword evidence="4" id="KW-1133">Transmembrane helix</keyword>
<evidence type="ECO:0000259" key="5">
    <source>
        <dbReference type="Pfam" id="PF14501"/>
    </source>
</evidence>
<keyword evidence="2" id="KW-0808">Transferase</keyword>
<dbReference type="AlphaFoldDB" id="A0AAW9NUA2"/>
<comment type="caution">
    <text evidence="6">The sequence shown here is derived from an EMBL/GenBank/DDBJ whole genome shotgun (WGS) entry which is preliminary data.</text>
</comment>
<feature type="transmembrane region" description="Helical" evidence="4">
    <location>
        <begin position="79"/>
        <end position="99"/>
    </location>
</feature>
<dbReference type="Gene3D" id="3.30.565.10">
    <property type="entry name" value="Histidine kinase-like ATPase, C-terminal domain"/>
    <property type="match status" value="1"/>
</dbReference>
<evidence type="ECO:0000313" key="7">
    <source>
        <dbReference type="Proteomes" id="UP001344888"/>
    </source>
</evidence>
<proteinExistence type="predicted"/>
<keyword evidence="4" id="KW-0472">Membrane</keyword>
<dbReference type="Proteomes" id="UP001344888">
    <property type="component" value="Unassembled WGS sequence"/>
</dbReference>
<keyword evidence="1" id="KW-0597">Phosphoprotein</keyword>
<evidence type="ECO:0000256" key="2">
    <source>
        <dbReference type="ARBA" id="ARBA00022679"/>
    </source>
</evidence>
<feature type="domain" description="Sensor histidine kinase NatK-like C-terminal" evidence="5">
    <location>
        <begin position="309"/>
        <end position="412"/>
    </location>
</feature>
<dbReference type="SUPFAM" id="SSF55890">
    <property type="entry name" value="Sporulation response regulatory protein Spo0B"/>
    <property type="match status" value="1"/>
</dbReference>
<reference evidence="6 7" key="1">
    <citation type="submission" date="2023-03" db="EMBL/GenBank/DDBJ databases">
        <title>Bacillus Genome Sequencing.</title>
        <authorList>
            <person name="Dunlap C."/>
        </authorList>
    </citation>
    <scope>NUCLEOTIDE SEQUENCE [LARGE SCALE GENOMIC DNA]</scope>
    <source>
        <strain evidence="6 7">B-59205</strain>
    </source>
</reference>
<evidence type="ECO:0000256" key="1">
    <source>
        <dbReference type="ARBA" id="ARBA00022553"/>
    </source>
</evidence>
<organism evidence="6 7">
    <name type="scientific">Metasolibacillus meyeri</name>
    <dbReference type="NCBI Taxonomy" id="1071052"/>
    <lineage>
        <taxon>Bacteria</taxon>
        <taxon>Bacillati</taxon>
        <taxon>Bacillota</taxon>
        <taxon>Bacilli</taxon>
        <taxon>Bacillales</taxon>
        <taxon>Caryophanaceae</taxon>
        <taxon>Metasolibacillus</taxon>
    </lineage>
</organism>
<dbReference type="InterPro" id="IPR036890">
    <property type="entry name" value="HATPase_C_sf"/>
</dbReference>